<name>A0AAJ6BFV6_9BACT</name>
<gene>
    <name evidence="2" type="ORF">P0Y53_16625</name>
</gene>
<dbReference type="InterPro" id="IPR036761">
    <property type="entry name" value="TTHA0802/YceI-like_sf"/>
</dbReference>
<evidence type="ECO:0000313" key="2">
    <source>
        <dbReference type="EMBL" id="WEK34114.1"/>
    </source>
</evidence>
<evidence type="ECO:0000256" key="1">
    <source>
        <dbReference type="SAM" id="SignalP"/>
    </source>
</evidence>
<evidence type="ECO:0000313" key="3">
    <source>
        <dbReference type="Proteomes" id="UP001220610"/>
    </source>
</evidence>
<accession>A0AAJ6BFV6</accession>
<keyword evidence="1" id="KW-0732">Signal</keyword>
<dbReference type="SUPFAM" id="SSF101874">
    <property type="entry name" value="YceI-like"/>
    <property type="match status" value="1"/>
</dbReference>
<sequence length="194" mass="20453">MKKISLKAISQQLVAVLVLQTIAFAGFAQEKYHAKDKVTLTVSGTSTMHDWTMKSSKGEANAVFTVNGTSVTGCTFLSFVTPSESLKSEKSSMDKNAYKALKTSSAPTLSFNLTSATVAADGTVKAQGKLSLAGTTLATELVGVAKVNADKSITVKGSKKISMKEYSIDPPSFMMGAVKTGNDVTVAFEITFTK</sequence>
<dbReference type="EMBL" id="CP119311">
    <property type="protein sequence ID" value="WEK34114.1"/>
    <property type="molecule type" value="Genomic_DNA"/>
</dbReference>
<dbReference type="Gene3D" id="2.40.128.110">
    <property type="entry name" value="Lipid/polyisoprenoid-binding, YceI-like"/>
    <property type="match status" value="1"/>
</dbReference>
<reference evidence="2" key="1">
    <citation type="submission" date="2023-03" db="EMBL/GenBank/DDBJ databases">
        <title>Andean soil-derived lignocellulolytic bacterial consortium as a source of novel taxa and putative plastic-active enzymes.</title>
        <authorList>
            <person name="Diaz-Garcia L."/>
            <person name="Chuvochina M."/>
            <person name="Feuerriegel G."/>
            <person name="Bunk B."/>
            <person name="Sproer C."/>
            <person name="Streit W.R."/>
            <person name="Rodriguez L.M."/>
            <person name="Overmann J."/>
            <person name="Jimenez D.J."/>
        </authorList>
    </citation>
    <scope>NUCLEOTIDE SEQUENCE</scope>
    <source>
        <strain evidence="2">MAG 7</strain>
    </source>
</reference>
<organism evidence="2 3">
    <name type="scientific">Candidatus Pseudobacter hemicellulosilyticus</name>
    <dbReference type="NCBI Taxonomy" id="3121375"/>
    <lineage>
        <taxon>Bacteria</taxon>
        <taxon>Pseudomonadati</taxon>
        <taxon>Bacteroidota</taxon>
        <taxon>Chitinophagia</taxon>
        <taxon>Chitinophagales</taxon>
        <taxon>Chitinophagaceae</taxon>
        <taxon>Pseudobacter</taxon>
    </lineage>
</organism>
<dbReference type="AlphaFoldDB" id="A0AAJ6BFV6"/>
<dbReference type="Proteomes" id="UP001220610">
    <property type="component" value="Chromosome"/>
</dbReference>
<proteinExistence type="predicted"/>
<feature type="signal peptide" evidence="1">
    <location>
        <begin position="1"/>
        <end position="28"/>
    </location>
</feature>
<protein>
    <submittedName>
        <fullName evidence="2">YceI family protein</fullName>
    </submittedName>
</protein>
<feature type="chain" id="PRO_5042556252" evidence="1">
    <location>
        <begin position="29"/>
        <end position="194"/>
    </location>
</feature>